<name>A0AA37H759_9HYPH</name>
<evidence type="ECO:0000256" key="1">
    <source>
        <dbReference type="SAM" id="MobiDB-lite"/>
    </source>
</evidence>
<feature type="signal peptide" evidence="2">
    <location>
        <begin position="1"/>
        <end position="27"/>
    </location>
</feature>
<feature type="region of interest" description="Disordered" evidence="1">
    <location>
        <begin position="45"/>
        <end position="91"/>
    </location>
</feature>
<dbReference type="RefSeq" id="WP_238189736.1">
    <property type="nucleotide sequence ID" value="NZ_BPQJ01000003.1"/>
</dbReference>
<organism evidence="3 4">
    <name type="scientific">Methylobacterium frigidaeris</name>
    <dbReference type="NCBI Taxonomy" id="2038277"/>
    <lineage>
        <taxon>Bacteria</taxon>
        <taxon>Pseudomonadati</taxon>
        <taxon>Pseudomonadota</taxon>
        <taxon>Alphaproteobacteria</taxon>
        <taxon>Hyphomicrobiales</taxon>
        <taxon>Methylobacteriaceae</taxon>
        <taxon>Methylobacterium</taxon>
    </lineage>
</organism>
<evidence type="ECO:0000313" key="4">
    <source>
        <dbReference type="Proteomes" id="UP001055286"/>
    </source>
</evidence>
<proteinExistence type="predicted"/>
<protein>
    <recommendedName>
        <fullName evidence="5">Porin</fullName>
    </recommendedName>
</protein>
<evidence type="ECO:0000256" key="2">
    <source>
        <dbReference type="SAM" id="SignalP"/>
    </source>
</evidence>
<dbReference type="AlphaFoldDB" id="A0AA37H759"/>
<sequence length="91" mass="9515">MAIAPFRLRTALLGITLAGTLFGPAAAEDFTGFYAGINAGYGWSKERHEGVTTGTPLPTWDRRRATDGLPPSAARAADRNPALSGARSGAR</sequence>
<accession>A0AA37H759</accession>
<dbReference type="EMBL" id="BPQJ01000003">
    <property type="protein sequence ID" value="GJD60672.1"/>
    <property type="molecule type" value="Genomic_DNA"/>
</dbReference>
<reference evidence="3" key="1">
    <citation type="journal article" date="2016" name="Front. Microbiol.">
        <title>Genome Sequence of the Piezophilic, Mesophilic Sulfate-Reducing Bacterium Desulfovibrio indicus J2T.</title>
        <authorList>
            <person name="Cao J."/>
            <person name="Maignien L."/>
            <person name="Shao Z."/>
            <person name="Alain K."/>
            <person name="Jebbar M."/>
        </authorList>
    </citation>
    <scope>NUCLEOTIDE SEQUENCE</scope>
    <source>
        <strain evidence="3">JCM 32048</strain>
    </source>
</reference>
<evidence type="ECO:0000313" key="3">
    <source>
        <dbReference type="EMBL" id="GJD60672.1"/>
    </source>
</evidence>
<feature type="chain" id="PRO_5041295063" description="Porin" evidence="2">
    <location>
        <begin position="28"/>
        <end position="91"/>
    </location>
</feature>
<keyword evidence="2" id="KW-0732">Signal</keyword>
<keyword evidence="4" id="KW-1185">Reference proteome</keyword>
<dbReference type="Proteomes" id="UP001055286">
    <property type="component" value="Unassembled WGS sequence"/>
</dbReference>
<comment type="caution">
    <text evidence="3">The sequence shown here is derived from an EMBL/GenBank/DDBJ whole genome shotgun (WGS) entry which is preliminary data.</text>
</comment>
<reference evidence="3" key="2">
    <citation type="submission" date="2021-08" db="EMBL/GenBank/DDBJ databases">
        <authorList>
            <person name="Tani A."/>
            <person name="Ola A."/>
            <person name="Ogura Y."/>
            <person name="Katsura K."/>
            <person name="Hayashi T."/>
        </authorList>
    </citation>
    <scope>NUCLEOTIDE SEQUENCE</scope>
    <source>
        <strain evidence="3">JCM 32048</strain>
    </source>
</reference>
<evidence type="ECO:0008006" key="5">
    <source>
        <dbReference type="Google" id="ProtNLM"/>
    </source>
</evidence>
<gene>
    <name evidence="3" type="ORF">MPEAHAMD_0811</name>
</gene>